<feature type="transmembrane region" description="Helical" evidence="1">
    <location>
        <begin position="29"/>
        <end position="49"/>
    </location>
</feature>
<keyword evidence="1" id="KW-1133">Transmembrane helix</keyword>
<evidence type="ECO:0000256" key="1">
    <source>
        <dbReference type="SAM" id="Phobius"/>
    </source>
</evidence>
<dbReference type="AlphaFoldDB" id="A0A812UFZ4"/>
<feature type="transmembrane region" description="Helical" evidence="1">
    <location>
        <begin position="55"/>
        <end position="71"/>
    </location>
</feature>
<accession>A0A812UFZ4</accession>
<gene>
    <name evidence="2" type="ORF">SNAT2548_LOCUS32115</name>
</gene>
<proteinExistence type="predicted"/>
<keyword evidence="3" id="KW-1185">Reference proteome</keyword>
<evidence type="ECO:0000313" key="3">
    <source>
        <dbReference type="Proteomes" id="UP000604046"/>
    </source>
</evidence>
<dbReference type="Proteomes" id="UP000604046">
    <property type="component" value="Unassembled WGS sequence"/>
</dbReference>
<evidence type="ECO:0000313" key="2">
    <source>
        <dbReference type="EMBL" id="CAE7566498.1"/>
    </source>
</evidence>
<sequence>MIIIAHVRMKALTKEALRKQLETCLGTKYCRIFFPAMAAAFMAYLLLSALLPSDAYALAALTLPAPAILFLRGRAVRRPAKT</sequence>
<protein>
    <submittedName>
        <fullName evidence="2">Uncharacterized protein</fullName>
    </submittedName>
</protein>
<keyword evidence="1" id="KW-0472">Membrane</keyword>
<comment type="caution">
    <text evidence="2">The sequence shown here is derived from an EMBL/GenBank/DDBJ whole genome shotgun (WGS) entry which is preliminary data.</text>
</comment>
<dbReference type="EMBL" id="CAJNDS010002693">
    <property type="protein sequence ID" value="CAE7566498.1"/>
    <property type="molecule type" value="Genomic_DNA"/>
</dbReference>
<keyword evidence="1" id="KW-0812">Transmembrane</keyword>
<organism evidence="2 3">
    <name type="scientific">Symbiodinium natans</name>
    <dbReference type="NCBI Taxonomy" id="878477"/>
    <lineage>
        <taxon>Eukaryota</taxon>
        <taxon>Sar</taxon>
        <taxon>Alveolata</taxon>
        <taxon>Dinophyceae</taxon>
        <taxon>Suessiales</taxon>
        <taxon>Symbiodiniaceae</taxon>
        <taxon>Symbiodinium</taxon>
    </lineage>
</organism>
<name>A0A812UFZ4_9DINO</name>
<reference evidence="2" key="1">
    <citation type="submission" date="2021-02" db="EMBL/GenBank/DDBJ databases">
        <authorList>
            <person name="Dougan E. K."/>
            <person name="Rhodes N."/>
            <person name="Thang M."/>
            <person name="Chan C."/>
        </authorList>
    </citation>
    <scope>NUCLEOTIDE SEQUENCE</scope>
</reference>